<feature type="compositionally biased region" description="Polar residues" evidence="3">
    <location>
        <begin position="391"/>
        <end position="405"/>
    </location>
</feature>
<keyword evidence="2" id="KW-0677">Repeat</keyword>
<dbReference type="InterPro" id="IPR001611">
    <property type="entry name" value="Leu-rich_rpt"/>
</dbReference>
<accession>A0AAD5XMP4</accession>
<feature type="region of interest" description="Disordered" evidence="3">
    <location>
        <begin position="551"/>
        <end position="580"/>
    </location>
</feature>
<dbReference type="GO" id="GO:0005737">
    <property type="term" value="C:cytoplasm"/>
    <property type="evidence" value="ECO:0007669"/>
    <property type="project" value="TreeGrafter"/>
</dbReference>
<dbReference type="AlphaFoldDB" id="A0AAD5XMP4"/>
<dbReference type="PANTHER" id="PTHR15454:SF56">
    <property type="entry name" value="PROTEIN PHOSPHATASE 1 REGULATORY SUBUNIT 7-RELATED"/>
    <property type="match status" value="1"/>
</dbReference>
<evidence type="ECO:0000256" key="3">
    <source>
        <dbReference type="SAM" id="MobiDB-lite"/>
    </source>
</evidence>
<feature type="compositionally biased region" description="Basic and acidic residues" evidence="3">
    <location>
        <begin position="407"/>
        <end position="431"/>
    </location>
</feature>
<dbReference type="PROSITE" id="PS51450">
    <property type="entry name" value="LRR"/>
    <property type="match status" value="5"/>
</dbReference>
<dbReference type="PANTHER" id="PTHR15454">
    <property type="entry name" value="NISCHARIN RELATED"/>
    <property type="match status" value="1"/>
</dbReference>
<keyword evidence="1" id="KW-0433">Leucine-rich repeat</keyword>
<name>A0AAD5XMP4_9FUNG</name>
<evidence type="ECO:0000256" key="2">
    <source>
        <dbReference type="ARBA" id="ARBA00022737"/>
    </source>
</evidence>
<gene>
    <name evidence="4" type="ORF">HDU87_003367</name>
</gene>
<comment type="caution">
    <text evidence="4">The sequence shown here is derived from an EMBL/GenBank/DDBJ whole genome shotgun (WGS) entry which is preliminary data.</text>
</comment>
<proteinExistence type="predicted"/>
<feature type="compositionally biased region" description="Basic and acidic residues" evidence="3">
    <location>
        <begin position="313"/>
        <end position="329"/>
    </location>
</feature>
<evidence type="ECO:0000256" key="1">
    <source>
        <dbReference type="ARBA" id="ARBA00022614"/>
    </source>
</evidence>
<feature type="compositionally biased region" description="Basic and acidic residues" evidence="3">
    <location>
        <begin position="506"/>
        <end position="516"/>
    </location>
</feature>
<sequence length="580" mass="62405">MKLTPKVLADRNPGTPLSELVSANCSGLGIAHIEDLSIAHNLHKLDLKKNAIKKADALSGIRHNKELTLLNLSENALESLEGVEHLPKLLVLNLSHNQVNRISHHVANCVLLKALILNHNKIARIENLTRLTELNTIVLSHNNLSSLEGIGALTHLTKLSAAHNQIRVFPDLRHLPALKELRLNDNKILSVSDDVRYLPALEILDMGNNLIRGIQDVASLASLAGLVSLNLKGNPFVAKEKGLPAASADGKEAPATPASTTANDTYRDKILTLCSTLRVLDNVRFDEKFLERKAKRQELLKKKEWRDNVEKAKEYAAAAPEREKKRKLDDEEWEARKARKAKKAANAEKEGQDARPAKRKLDAAAKSEDGARPPKSVKTKAGKPVVGDESVGQSSSNASAPNKSLLSKKERPAKPERPARAERPAKMDRPAKPSRTGPKHAKSLEPDVADPFFLAPAKSSNTAKTADPVQPHSPPSTKSHARPAKNVTTKTKKGEKKAASTVTRSEPAEHAAKRISAEAPSSSAKAPVVGTPALRSGVLEVVEVKKGNKAAASPAAILEPPKAPAPPATSGTGLLVGAWD</sequence>
<reference evidence="4" key="1">
    <citation type="submission" date="2020-05" db="EMBL/GenBank/DDBJ databases">
        <title>Phylogenomic resolution of chytrid fungi.</title>
        <authorList>
            <person name="Stajich J.E."/>
            <person name="Amses K."/>
            <person name="Simmons R."/>
            <person name="Seto K."/>
            <person name="Myers J."/>
            <person name="Bonds A."/>
            <person name="Quandt C.A."/>
            <person name="Barry K."/>
            <person name="Liu P."/>
            <person name="Grigoriev I."/>
            <person name="Longcore J.E."/>
            <person name="James T.Y."/>
        </authorList>
    </citation>
    <scope>NUCLEOTIDE SEQUENCE</scope>
    <source>
        <strain evidence="4">JEL0379</strain>
    </source>
</reference>
<dbReference type="SMART" id="SM00365">
    <property type="entry name" value="LRR_SD22"/>
    <property type="match status" value="6"/>
</dbReference>
<dbReference type="InterPro" id="IPR003591">
    <property type="entry name" value="Leu-rich_rpt_typical-subtyp"/>
</dbReference>
<dbReference type="Proteomes" id="UP001212152">
    <property type="component" value="Unassembled WGS sequence"/>
</dbReference>
<evidence type="ECO:0000313" key="5">
    <source>
        <dbReference type="Proteomes" id="UP001212152"/>
    </source>
</evidence>
<dbReference type="SMART" id="SM00369">
    <property type="entry name" value="LRR_TYP"/>
    <property type="match status" value="4"/>
</dbReference>
<organism evidence="4 5">
    <name type="scientific">Geranomyces variabilis</name>
    <dbReference type="NCBI Taxonomy" id="109894"/>
    <lineage>
        <taxon>Eukaryota</taxon>
        <taxon>Fungi</taxon>
        <taxon>Fungi incertae sedis</taxon>
        <taxon>Chytridiomycota</taxon>
        <taxon>Chytridiomycota incertae sedis</taxon>
        <taxon>Chytridiomycetes</taxon>
        <taxon>Spizellomycetales</taxon>
        <taxon>Powellomycetaceae</taxon>
        <taxon>Geranomyces</taxon>
    </lineage>
</organism>
<dbReference type="InterPro" id="IPR032675">
    <property type="entry name" value="LRR_dom_sf"/>
</dbReference>
<evidence type="ECO:0000313" key="4">
    <source>
        <dbReference type="EMBL" id="KAJ3178812.1"/>
    </source>
</evidence>
<feature type="compositionally biased region" description="Basic and acidic residues" evidence="3">
    <location>
        <begin position="345"/>
        <end position="372"/>
    </location>
</feature>
<protein>
    <submittedName>
        <fullName evidence="4">Uncharacterized protein</fullName>
    </submittedName>
</protein>
<keyword evidence="5" id="KW-1185">Reference proteome</keyword>
<dbReference type="EMBL" id="JADGJQ010000024">
    <property type="protein sequence ID" value="KAJ3178812.1"/>
    <property type="molecule type" value="Genomic_DNA"/>
</dbReference>
<dbReference type="SUPFAM" id="SSF52058">
    <property type="entry name" value="L domain-like"/>
    <property type="match status" value="1"/>
</dbReference>
<feature type="region of interest" description="Disordered" evidence="3">
    <location>
        <begin position="313"/>
        <end position="533"/>
    </location>
</feature>
<dbReference type="Gene3D" id="3.80.10.10">
    <property type="entry name" value="Ribonuclease Inhibitor"/>
    <property type="match status" value="2"/>
</dbReference>
<dbReference type="Pfam" id="PF13855">
    <property type="entry name" value="LRR_8"/>
    <property type="match status" value="1"/>
</dbReference>
<feature type="compositionally biased region" description="Low complexity" evidence="3">
    <location>
        <begin position="517"/>
        <end position="527"/>
    </location>
</feature>